<protein>
    <recommendedName>
        <fullName evidence="4">Secreted protein</fullName>
    </recommendedName>
</protein>
<dbReference type="Proteomes" id="UP001329825">
    <property type="component" value="Chromosome 1"/>
</dbReference>
<dbReference type="GeneID" id="87953193"/>
<evidence type="ECO:0000256" key="1">
    <source>
        <dbReference type="SAM" id="SignalP"/>
    </source>
</evidence>
<feature type="chain" id="PRO_5046881824" description="Secreted protein" evidence="1">
    <location>
        <begin position="20"/>
        <end position="117"/>
    </location>
</feature>
<accession>A0ABZ1CQW4</accession>
<reference evidence="2 3" key="1">
    <citation type="submission" date="2024-01" db="EMBL/GenBank/DDBJ databases">
        <title>Comparative genomics of Cryptococcus and Kwoniella reveals pathogenesis evolution and contrasting modes of karyotype evolution via chromosome fusion or intercentromeric recombination.</title>
        <authorList>
            <person name="Coelho M.A."/>
            <person name="David-Palma M."/>
            <person name="Shea T."/>
            <person name="Bowers K."/>
            <person name="McGinley-Smith S."/>
            <person name="Mohammad A.W."/>
            <person name="Gnirke A."/>
            <person name="Yurkov A.M."/>
            <person name="Nowrousian M."/>
            <person name="Sun S."/>
            <person name="Cuomo C.A."/>
            <person name="Heitman J."/>
        </authorList>
    </citation>
    <scope>NUCLEOTIDE SEQUENCE [LARGE SCALE GENOMIC DNA]</scope>
    <source>
        <strain evidence="2">CBS 11374</strain>
    </source>
</reference>
<evidence type="ECO:0000313" key="2">
    <source>
        <dbReference type="EMBL" id="WRT64133.1"/>
    </source>
</evidence>
<keyword evidence="3" id="KW-1185">Reference proteome</keyword>
<keyword evidence="1" id="KW-0732">Signal</keyword>
<evidence type="ECO:0008006" key="4">
    <source>
        <dbReference type="Google" id="ProtNLM"/>
    </source>
</evidence>
<dbReference type="EMBL" id="CP141881">
    <property type="protein sequence ID" value="WRT64133.1"/>
    <property type="molecule type" value="Genomic_DNA"/>
</dbReference>
<sequence>MKFTLGLIFITALATSVLADNYANFFTDENCNEDGSIGFDMTNPGCFSQLNMKSVYIPNNGPFAWTSNFCLVMTYGDQTCGCQNDSYEFKSSGFCHVLDGKAQSYRFISGKCDVNNC</sequence>
<name>A0ABZ1CQW4_9TREE</name>
<dbReference type="RefSeq" id="XP_062788873.1">
    <property type="nucleotide sequence ID" value="XM_062932822.1"/>
</dbReference>
<evidence type="ECO:0000313" key="3">
    <source>
        <dbReference type="Proteomes" id="UP001329825"/>
    </source>
</evidence>
<proteinExistence type="predicted"/>
<organism evidence="2 3">
    <name type="scientific">Kwoniella shivajii</name>
    <dbReference type="NCBI Taxonomy" id="564305"/>
    <lineage>
        <taxon>Eukaryota</taxon>
        <taxon>Fungi</taxon>
        <taxon>Dikarya</taxon>
        <taxon>Basidiomycota</taxon>
        <taxon>Agaricomycotina</taxon>
        <taxon>Tremellomycetes</taxon>
        <taxon>Tremellales</taxon>
        <taxon>Cryptococcaceae</taxon>
        <taxon>Kwoniella</taxon>
    </lineage>
</organism>
<feature type="signal peptide" evidence="1">
    <location>
        <begin position="1"/>
        <end position="19"/>
    </location>
</feature>
<gene>
    <name evidence="2" type="ORF">IL334_001062</name>
</gene>